<dbReference type="Pfam" id="PF23242">
    <property type="entry name" value="AAA_lid_TRIP13_C"/>
    <property type="match status" value="1"/>
</dbReference>
<dbReference type="InterPro" id="IPR001270">
    <property type="entry name" value="ClpA/B"/>
</dbReference>
<organism evidence="7 8">
    <name type="scientific">Phaedon cochleariae</name>
    <name type="common">Mustard beetle</name>
    <dbReference type="NCBI Taxonomy" id="80249"/>
    <lineage>
        <taxon>Eukaryota</taxon>
        <taxon>Metazoa</taxon>
        <taxon>Ecdysozoa</taxon>
        <taxon>Arthropoda</taxon>
        <taxon>Hexapoda</taxon>
        <taxon>Insecta</taxon>
        <taxon>Pterygota</taxon>
        <taxon>Neoptera</taxon>
        <taxon>Endopterygota</taxon>
        <taxon>Coleoptera</taxon>
        <taxon>Polyphaga</taxon>
        <taxon>Cucujiformia</taxon>
        <taxon>Chrysomeloidea</taxon>
        <taxon>Chrysomelidae</taxon>
        <taxon>Chrysomelinae</taxon>
        <taxon>Chrysomelini</taxon>
        <taxon>Phaedon</taxon>
    </lineage>
</organism>
<name>A0A9P0DR63_PHACE</name>
<keyword evidence="4" id="KW-0469">Meiosis</keyword>
<dbReference type="GO" id="GO:0051598">
    <property type="term" value="P:meiotic recombination checkpoint signaling"/>
    <property type="evidence" value="ECO:0007669"/>
    <property type="project" value="TreeGrafter"/>
</dbReference>
<dbReference type="InterPro" id="IPR003959">
    <property type="entry name" value="ATPase_AAA_core"/>
</dbReference>
<dbReference type="InterPro" id="IPR058249">
    <property type="entry name" value="Pch2_C"/>
</dbReference>
<sequence length="419" mass="47384">MTFSVDIEIILKEYSISKKSIIAVVHRYLEKIIVRPNSIINDFEKEEHSILHKDVKSIIVGDIPYYNKSFLDFSSLEINWFVYNLDTYGPVMQTETDGDDGEMVICTQLSLPSISLVNLWENLYYDNNIKQNLLRYAQTMVEFSDKGVDSNIISCNRVILLHGPPGTGKTSLCKALAQKLTIRMSERFSSGILIEINSHSLFSKWFSESGKLVNKMFTKIKEVIENTNILVCVLIDEVESLAHARNQCSSGSEPSDSIRVVNALLTQIDQIKRHSNVLILATSNMTDTIDLAFVDRADIKQYLGNPSAAAIYKVYHSCINELIKAQIIKEQVVEPIEHLKSEDDRQSNAVLCQDTKQLLVLCEKSVGLSGRSLRKIPFLAHALFLKQSLVSLSEFLSAMEKAVEKEHAERLHFVAYEKS</sequence>
<dbReference type="AlphaFoldDB" id="A0A9P0DR63"/>
<feature type="domain" description="AAA+ ATPase" evidence="6">
    <location>
        <begin position="155"/>
        <end position="307"/>
    </location>
</feature>
<dbReference type="Proteomes" id="UP001153737">
    <property type="component" value="Chromosome 16"/>
</dbReference>
<dbReference type="GO" id="GO:0016887">
    <property type="term" value="F:ATP hydrolysis activity"/>
    <property type="evidence" value="ECO:0007669"/>
    <property type="project" value="InterPro"/>
</dbReference>
<dbReference type="SUPFAM" id="SSF52540">
    <property type="entry name" value="P-loop containing nucleoside triphosphate hydrolases"/>
    <property type="match status" value="1"/>
</dbReference>
<dbReference type="EMBL" id="OU896722">
    <property type="protein sequence ID" value="CAH1154635.1"/>
    <property type="molecule type" value="Genomic_DNA"/>
</dbReference>
<dbReference type="FunFam" id="3.40.50.300:FF:000680">
    <property type="entry name" value="pachytene checkpoint protein 2 homolog"/>
    <property type="match status" value="1"/>
</dbReference>
<dbReference type="InterPro" id="IPR003593">
    <property type="entry name" value="AAA+_ATPase"/>
</dbReference>
<evidence type="ECO:0000256" key="3">
    <source>
        <dbReference type="ARBA" id="ARBA00022840"/>
    </source>
</evidence>
<dbReference type="InterPro" id="IPR027417">
    <property type="entry name" value="P-loop_NTPase"/>
</dbReference>
<dbReference type="InterPro" id="IPR044539">
    <property type="entry name" value="Pch2-like"/>
</dbReference>
<evidence type="ECO:0000256" key="5">
    <source>
        <dbReference type="RuleBase" id="RU003651"/>
    </source>
</evidence>
<dbReference type="PRINTS" id="PR00300">
    <property type="entry name" value="CLPPROTEASEA"/>
</dbReference>
<keyword evidence="2 5" id="KW-0547">Nucleotide-binding</keyword>
<comment type="similarity">
    <text evidence="1">Belongs to the AAA ATPase family. PCH2 subfamily.</text>
</comment>
<gene>
    <name evidence="7" type="ORF">PHAECO_LOCUS5111</name>
</gene>
<evidence type="ECO:0000313" key="8">
    <source>
        <dbReference type="Proteomes" id="UP001153737"/>
    </source>
</evidence>
<dbReference type="Gene3D" id="3.40.50.300">
    <property type="entry name" value="P-loop containing nucleotide triphosphate hydrolases"/>
    <property type="match status" value="1"/>
</dbReference>
<dbReference type="GO" id="GO:0007131">
    <property type="term" value="P:reciprocal meiotic recombination"/>
    <property type="evidence" value="ECO:0007669"/>
    <property type="project" value="TreeGrafter"/>
</dbReference>
<dbReference type="PANTHER" id="PTHR45991">
    <property type="entry name" value="PACHYTENE CHECKPOINT PROTEIN 2"/>
    <property type="match status" value="1"/>
</dbReference>
<protein>
    <recommendedName>
        <fullName evidence="6">AAA+ ATPase domain-containing protein</fullName>
    </recommendedName>
</protein>
<evidence type="ECO:0000313" key="7">
    <source>
        <dbReference type="EMBL" id="CAH1154635.1"/>
    </source>
</evidence>
<reference evidence="7" key="2">
    <citation type="submission" date="2022-10" db="EMBL/GenBank/DDBJ databases">
        <authorList>
            <consortium name="ENA_rothamsted_submissions"/>
            <consortium name="culmorum"/>
            <person name="King R."/>
        </authorList>
    </citation>
    <scope>NUCLEOTIDE SEQUENCE</scope>
</reference>
<evidence type="ECO:0000259" key="6">
    <source>
        <dbReference type="SMART" id="SM00382"/>
    </source>
</evidence>
<dbReference type="Pfam" id="PF00004">
    <property type="entry name" value="AAA"/>
    <property type="match status" value="1"/>
</dbReference>
<dbReference type="SMART" id="SM00382">
    <property type="entry name" value="AAA"/>
    <property type="match status" value="1"/>
</dbReference>
<dbReference type="GO" id="GO:0005634">
    <property type="term" value="C:nucleus"/>
    <property type="evidence" value="ECO:0007669"/>
    <property type="project" value="TreeGrafter"/>
</dbReference>
<dbReference type="GO" id="GO:0005694">
    <property type="term" value="C:chromosome"/>
    <property type="evidence" value="ECO:0007669"/>
    <property type="project" value="TreeGrafter"/>
</dbReference>
<evidence type="ECO:0000256" key="2">
    <source>
        <dbReference type="ARBA" id="ARBA00022741"/>
    </source>
</evidence>
<dbReference type="OrthoDB" id="10042665at2759"/>
<evidence type="ECO:0000256" key="4">
    <source>
        <dbReference type="ARBA" id="ARBA00023254"/>
    </source>
</evidence>
<dbReference type="GO" id="GO:0005524">
    <property type="term" value="F:ATP binding"/>
    <property type="evidence" value="ECO:0007669"/>
    <property type="project" value="UniProtKB-KW"/>
</dbReference>
<dbReference type="CDD" id="cd19508">
    <property type="entry name" value="RecA-like_Pch2-like"/>
    <property type="match status" value="1"/>
</dbReference>
<proteinExistence type="inferred from homology"/>
<keyword evidence="3 5" id="KW-0067">ATP-binding</keyword>
<dbReference type="PANTHER" id="PTHR45991:SF1">
    <property type="entry name" value="PACHYTENE CHECKPOINT PROTEIN 2 HOMOLOG"/>
    <property type="match status" value="1"/>
</dbReference>
<accession>A0A9P0DR63</accession>
<dbReference type="InterPro" id="IPR003960">
    <property type="entry name" value="ATPase_AAA_CS"/>
</dbReference>
<keyword evidence="8" id="KW-1185">Reference proteome</keyword>
<dbReference type="PROSITE" id="PS00674">
    <property type="entry name" value="AAA"/>
    <property type="match status" value="1"/>
</dbReference>
<evidence type="ECO:0000256" key="1">
    <source>
        <dbReference type="ARBA" id="ARBA00007271"/>
    </source>
</evidence>
<reference evidence="7" key="1">
    <citation type="submission" date="2022-01" db="EMBL/GenBank/DDBJ databases">
        <authorList>
            <person name="King R."/>
        </authorList>
    </citation>
    <scope>NUCLEOTIDE SEQUENCE</scope>
</reference>